<evidence type="ECO:0000313" key="1">
    <source>
        <dbReference type="EMBL" id="AAW27544.1"/>
    </source>
</evidence>
<organism evidence="1">
    <name type="scientific">Schistosoma japonicum</name>
    <name type="common">Blood fluke</name>
    <dbReference type="NCBI Taxonomy" id="6182"/>
    <lineage>
        <taxon>Eukaryota</taxon>
        <taxon>Metazoa</taxon>
        <taxon>Spiralia</taxon>
        <taxon>Lophotrochozoa</taxon>
        <taxon>Platyhelminthes</taxon>
        <taxon>Trematoda</taxon>
        <taxon>Digenea</taxon>
        <taxon>Strigeidida</taxon>
        <taxon>Schistosomatoidea</taxon>
        <taxon>Schistosomatidae</taxon>
        <taxon>Schistosoma</taxon>
    </lineage>
</organism>
<dbReference type="EMBL" id="AY815812">
    <property type="protein sequence ID" value="AAW27544.1"/>
    <property type="molecule type" value="mRNA"/>
</dbReference>
<name>Q5D9G2_SCHJA</name>
<proteinExistence type="evidence at transcript level"/>
<accession>Q5D9G2</accession>
<dbReference type="AlphaFoldDB" id="Q5D9G2"/>
<reference evidence="1" key="2">
    <citation type="journal article" date="2006" name="PLoS Pathog.">
        <title>New perspectives on host-parasite interplay by comparative transcriptomic and proteomic analyses of Schistosoma japonicum.</title>
        <authorList>
            <person name="Liu F."/>
            <person name="Lu J."/>
            <person name="Hu W."/>
            <person name="Wang S.Y."/>
            <person name="Cui S.J."/>
            <person name="Chi M."/>
            <person name="Yan Q."/>
            <person name="Wang X.R."/>
            <person name="Song H.D."/>
            <person name="Xu X.N."/>
            <person name="Wang J.J."/>
            <person name="Zhang X.L."/>
            <person name="Zhang X."/>
            <person name="Wang Z.Q."/>
            <person name="Xue C.L."/>
            <person name="Brindley P.J."/>
            <person name="McManus D.P."/>
            <person name="Yang P.Y."/>
            <person name="Feng Z."/>
            <person name="Chen Z."/>
            <person name="Han Z.G."/>
        </authorList>
    </citation>
    <scope>NUCLEOTIDE SEQUENCE</scope>
</reference>
<reference evidence="1" key="1">
    <citation type="submission" date="2004-11" db="EMBL/GenBank/DDBJ databases">
        <title>The full-length cDNA sequences of Schistosoma japonicum genes.</title>
        <authorList>
            <person name="Han Z."/>
        </authorList>
    </citation>
    <scope>NUCLEOTIDE SEQUENCE</scope>
</reference>
<protein>
    <submittedName>
        <fullName evidence="1">SJCHGC08374 protein</fullName>
    </submittedName>
</protein>
<sequence length="182" mass="21047">MTGYKRARLGQLNRLVALKNKFSSHKGRQNLVVGSKFINGINVSKKLESLLGQSTCTSYPDSRIKSILCSVDLIKNDYLRNELHRKEPCETLNSEIYSYIPKGQKVPSDMSSLSRPQSVSIHLPLLVKQDKFYNVVTDDDNHPKLVEYDFQMMIIKNKLFEIQKFVYPNIKYLQILTYQIIT</sequence>